<comment type="caution">
    <text evidence="3">The sequence shown here is derived from an EMBL/GenBank/DDBJ whole genome shotgun (WGS) entry which is preliminary data.</text>
</comment>
<feature type="domain" description="Integrase catalytic" evidence="2">
    <location>
        <begin position="1"/>
        <end position="174"/>
    </location>
</feature>
<feature type="compositionally biased region" description="Polar residues" evidence="1">
    <location>
        <begin position="212"/>
        <end position="223"/>
    </location>
</feature>
<feature type="non-terminal residue" evidence="3">
    <location>
        <position position="1"/>
    </location>
</feature>
<reference evidence="3" key="1">
    <citation type="submission" date="2019-08" db="EMBL/GenBank/DDBJ databases">
        <title>The genome of the North American firefly Photinus pyralis.</title>
        <authorList>
            <consortium name="Photinus pyralis genome working group"/>
            <person name="Fallon T.R."/>
            <person name="Sander Lower S.E."/>
            <person name="Weng J.-K."/>
        </authorList>
    </citation>
    <scope>NUCLEOTIDE SEQUENCE</scope>
    <source>
        <strain evidence="3">TRF0915ILg1</strain>
        <tissue evidence="3">Whole body</tissue>
    </source>
</reference>
<dbReference type="GO" id="GO:0003676">
    <property type="term" value="F:nucleic acid binding"/>
    <property type="evidence" value="ECO:0007669"/>
    <property type="project" value="InterPro"/>
</dbReference>
<evidence type="ECO:0000313" key="3">
    <source>
        <dbReference type="EMBL" id="KAF2890057.1"/>
    </source>
</evidence>
<accession>A0A8K0CRM5</accession>
<dbReference type="InterPro" id="IPR001584">
    <property type="entry name" value="Integrase_cat-core"/>
</dbReference>
<dbReference type="Proteomes" id="UP000801492">
    <property type="component" value="Unassembled WGS sequence"/>
</dbReference>
<keyword evidence="4" id="KW-1185">Reference proteome</keyword>
<dbReference type="PANTHER" id="PTHR37984">
    <property type="entry name" value="PROTEIN CBG26694"/>
    <property type="match status" value="1"/>
</dbReference>
<feature type="region of interest" description="Disordered" evidence="1">
    <location>
        <begin position="182"/>
        <end position="238"/>
    </location>
</feature>
<name>A0A8K0CRM5_IGNLU</name>
<dbReference type="PROSITE" id="PS50994">
    <property type="entry name" value="INTEGRASE"/>
    <property type="match status" value="1"/>
</dbReference>
<evidence type="ECO:0000259" key="2">
    <source>
        <dbReference type="PROSITE" id="PS50994"/>
    </source>
</evidence>
<dbReference type="Gene3D" id="3.30.420.10">
    <property type="entry name" value="Ribonuclease H-like superfamily/Ribonuclease H"/>
    <property type="match status" value="1"/>
</dbReference>
<gene>
    <name evidence="3" type="ORF">ILUMI_16116</name>
</gene>
<dbReference type="AlphaFoldDB" id="A0A8K0CRM5"/>
<dbReference type="SUPFAM" id="SSF53098">
    <property type="entry name" value="Ribonuclease H-like"/>
    <property type="match status" value="1"/>
</dbReference>
<evidence type="ECO:0000313" key="4">
    <source>
        <dbReference type="Proteomes" id="UP000801492"/>
    </source>
</evidence>
<protein>
    <recommendedName>
        <fullName evidence="2">Integrase catalytic domain-containing protein</fullName>
    </recommendedName>
</protein>
<proteinExistence type="predicted"/>
<dbReference type="GO" id="GO:0015074">
    <property type="term" value="P:DNA integration"/>
    <property type="evidence" value="ECO:0007669"/>
    <property type="project" value="InterPro"/>
</dbReference>
<sequence length="253" mass="28829">LKPRFNKHQGTLIKSTTAFERLNIDFKEPLPTKTRNSYILTVIDEYSRFPFAIPCPDTTSSTVIKSLTQIFNMYETPAYIHSDRGTSFISQEVKNFLTTNGIASSRTTPYNPQGNGQAERYNGIIWKTVQLALKNRNLPVSHWEDVLNESLYSIRSLLCTAINETPHERMFKFPHYHLLMIETPPPSHEQDYTPSDPTPLQNSPAPTVETPLPQNSTTPQSITVPPPQNVAPRRSSRIRRLPAYFQDYHLGEG</sequence>
<feature type="compositionally biased region" description="Polar residues" evidence="1">
    <location>
        <begin position="192"/>
        <end position="205"/>
    </location>
</feature>
<dbReference type="InterPro" id="IPR036397">
    <property type="entry name" value="RNaseH_sf"/>
</dbReference>
<dbReference type="OrthoDB" id="8037646at2759"/>
<dbReference type="PANTHER" id="PTHR37984:SF15">
    <property type="entry name" value="INTEGRASE CATALYTIC DOMAIN-CONTAINING PROTEIN"/>
    <property type="match status" value="1"/>
</dbReference>
<dbReference type="InterPro" id="IPR050951">
    <property type="entry name" value="Retrovirus_Pol_polyprotein"/>
</dbReference>
<evidence type="ECO:0000256" key="1">
    <source>
        <dbReference type="SAM" id="MobiDB-lite"/>
    </source>
</evidence>
<dbReference type="InterPro" id="IPR012337">
    <property type="entry name" value="RNaseH-like_sf"/>
</dbReference>
<dbReference type="EMBL" id="VTPC01058926">
    <property type="protein sequence ID" value="KAF2890057.1"/>
    <property type="molecule type" value="Genomic_DNA"/>
</dbReference>
<organism evidence="3 4">
    <name type="scientific">Ignelater luminosus</name>
    <name type="common">Cucubano</name>
    <name type="synonym">Pyrophorus luminosus</name>
    <dbReference type="NCBI Taxonomy" id="2038154"/>
    <lineage>
        <taxon>Eukaryota</taxon>
        <taxon>Metazoa</taxon>
        <taxon>Ecdysozoa</taxon>
        <taxon>Arthropoda</taxon>
        <taxon>Hexapoda</taxon>
        <taxon>Insecta</taxon>
        <taxon>Pterygota</taxon>
        <taxon>Neoptera</taxon>
        <taxon>Endopterygota</taxon>
        <taxon>Coleoptera</taxon>
        <taxon>Polyphaga</taxon>
        <taxon>Elateriformia</taxon>
        <taxon>Elateroidea</taxon>
        <taxon>Elateridae</taxon>
        <taxon>Agrypninae</taxon>
        <taxon>Pyrophorini</taxon>
        <taxon>Ignelater</taxon>
    </lineage>
</organism>
<dbReference type="Pfam" id="PF00665">
    <property type="entry name" value="rve"/>
    <property type="match status" value="1"/>
</dbReference>